<dbReference type="InParanoid" id="A0A7R8USB2"/>
<dbReference type="InterPro" id="IPR057670">
    <property type="entry name" value="SH3_retrovirus"/>
</dbReference>
<evidence type="ECO:0000313" key="2">
    <source>
        <dbReference type="EMBL" id="CAD7085648.1"/>
    </source>
</evidence>
<dbReference type="InterPro" id="IPR039537">
    <property type="entry name" value="Retrotran_Ty1/copia-like"/>
</dbReference>
<dbReference type="EMBL" id="LR899011">
    <property type="protein sequence ID" value="CAD7085648.1"/>
    <property type="molecule type" value="Genomic_DNA"/>
</dbReference>
<keyword evidence="3" id="KW-1185">Reference proteome</keyword>
<dbReference type="Pfam" id="PF13976">
    <property type="entry name" value="gag_pre-integrs"/>
    <property type="match status" value="1"/>
</dbReference>
<proteinExistence type="predicted"/>
<dbReference type="PANTHER" id="PTHR42648">
    <property type="entry name" value="TRANSPOSASE, PUTATIVE-RELATED"/>
    <property type="match status" value="1"/>
</dbReference>
<dbReference type="GO" id="GO:0015074">
    <property type="term" value="P:DNA integration"/>
    <property type="evidence" value="ECO:0007669"/>
    <property type="project" value="InterPro"/>
</dbReference>
<dbReference type="InterPro" id="IPR036397">
    <property type="entry name" value="RNaseH_sf"/>
</dbReference>
<dbReference type="PANTHER" id="PTHR42648:SF28">
    <property type="entry name" value="TRANSPOSON-ENCODED PROTEIN WITH RIBONUCLEASE H-LIKE AND RETROVIRUS ZINC FINGER-LIKE DOMAINS"/>
    <property type="match status" value="1"/>
</dbReference>
<dbReference type="PROSITE" id="PS50994">
    <property type="entry name" value="INTEGRASE"/>
    <property type="match status" value="1"/>
</dbReference>
<evidence type="ECO:0000313" key="3">
    <source>
        <dbReference type="Proteomes" id="UP000594454"/>
    </source>
</evidence>
<protein>
    <recommendedName>
        <fullName evidence="1">Integrase catalytic domain-containing protein</fullName>
    </recommendedName>
</protein>
<dbReference type="Pfam" id="PF00665">
    <property type="entry name" value="rve"/>
    <property type="match status" value="1"/>
</dbReference>
<reference evidence="2 3" key="1">
    <citation type="submission" date="2020-11" db="EMBL/GenBank/DDBJ databases">
        <authorList>
            <person name="Wallbank WR R."/>
            <person name="Pardo Diaz C."/>
            <person name="Kozak K."/>
            <person name="Martin S."/>
            <person name="Jiggins C."/>
            <person name="Moest M."/>
            <person name="Warren A I."/>
            <person name="Generalovic N T."/>
            <person name="Byers J.R.P. K."/>
            <person name="Montejo-Kovacevich G."/>
            <person name="Yen C E."/>
        </authorList>
    </citation>
    <scope>NUCLEOTIDE SEQUENCE [LARGE SCALE GENOMIC DNA]</scope>
</reference>
<dbReference type="Gene3D" id="3.30.420.10">
    <property type="entry name" value="Ribonuclease H-like superfamily/Ribonuclease H"/>
    <property type="match status" value="1"/>
</dbReference>
<dbReference type="Pfam" id="PF25597">
    <property type="entry name" value="SH3_retrovirus"/>
    <property type="match status" value="1"/>
</dbReference>
<gene>
    <name evidence="2" type="ORF">HERILL_LOCUS8476</name>
</gene>
<dbReference type="Proteomes" id="UP000594454">
    <property type="component" value="Chromosome 3"/>
</dbReference>
<evidence type="ECO:0000259" key="1">
    <source>
        <dbReference type="PROSITE" id="PS50994"/>
    </source>
</evidence>
<dbReference type="GO" id="GO:0003676">
    <property type="term" value="F:nucleic acid binding"/>
    <property type="evidence" value="ECO:0007669"/>
    <property type="project" value="InterPro"/>
</dbReference>
<dbReference type="InterPro" id="IPR001584">
    <property type="entry name" value="Integrase_cat-core"/>
</dbReference>
<feature type="domain" description="Integrase catalytic" evidence="1">
    <location>
        <begin position="101"/>
        <end position="268"/>
    </location>
</feature>
<dbReference type="SUPFAM" id="SSF53098">
    <property type="entry name" value="Ribonuclease H-like"/>
    <property type="match status" value="1"/>
</dbReference>
<dbReference type="InterPro" id="IPR025724">
    <property type="entry name" value="GAG-pre-integrase_dom"/>
</dbReference>
<name>A0A7R8USB2_HERIL</name>
<accession>A0A7R8USB2</accession>
<dbReference type="AlphaFoldDB" id="A0A7R8USB2"/>
<sequence>MQAAGMTIIFNERGVVVQKGGKTLMTENIDRAFNVTKVNYSLWHQRLGHIGKQEFIELKNKQMIYDLDQICNINPSDDLCEACIKGKQAKLPFNKEKDKSHVKRPLFIIHSDVCGSISPTAINNKNYFVLFIDEYTHYCVSYTIAHKSDVFLVFKDFVAKSEAHFDLKVVNLYSDNGGEYLSNEIKEYCCEKGITYHLTVPRTPQLNGVSERMVRTITEKARSMIISACMDKIFWGDAVLTATYLINITPTRALKQTKTPYEIWHGKKPQIKYLKIFGSTVFVHNKNSRTKFDDKSWKGILVGYEPNGYKVWDVEREKYAIVRDVIVDELDFIRSRPIAKCEGVNKRNSEDKTDVSDKKSKSVEGQVFENISDKNNVQVETDSAGIQSKSVVDREKSDNKTKFLDHIIPAYKVSTSDYSFMIQLFRFNPGQNEWINVGQAAVIQSTKAFTAAAPLYNDSEFVISYSNIACKPPLNGEKFLRKFEDGDKPDPYYATRLIVAGGKKGLALVAFEQIIHFRGKPVPLRKDVVQEFEPCISVSWTQHDTVSVNDLHAMVYTITPKQMCSGRYKRKNFHICGRSDSKPPSYLGDGDMGAALICGGRLAGVGLPMKLPNGQYAKEIATFVSINYFLYFFTIKDGGYLTKWRVDLEIFYILFLLLK</sequence>
<organism evidence="2 3">
    <name type="scientific">Hermetia illucens</name>
    <name type="common">Black soldier fly</name>
    <dbReference type="NCBI Taxonomy" id="343691"/>
    <lineage>
        <taxon>Eukaryota</taxon>
        <taxon>Metazoa</taxon>
        <taxon>Ecdysozoa</taxon>
        <taxon>Arthropoda</taxon>
        <taxon>Hexapoda</taxon>
        <taxon>Insecta</taxon>
        <taxon>Pterygota</taxon>
        <taxon>Neoptera</taxon>
        <taxon>Endopterygota</taxon>
        <taxon>Diptera</taxon>
        <taxon>Brachycera</taxon>
        <taxon>Stratiomyomorpha</taxon>
        <taxon>Stratiomyidae</taxon>
        <taxon>Hermetiinae</taxon>
        <taxon>Hermetia</taxon>
    </lineage>
</organism>
<dbReference type="InterPro" id="IPR012337">
    <property type="entry name" value="RNaseH-like_sf"/>
</dbReference>